<protein>
    <recommendedName>
        <fullName evidence="3">Phosphoglycerate mutase-like protein</fullName>
    </recommendedName>
</protein>
<reference evidence="1" key="1">
    <citation type="journal article" date="2020" name="Stud. Mycol.">
        <title>101 Dothideomycetes genomes: a test case for predicting lifestyles and emergence of pathogens.</title>
        <authorList>
            <person name="Haridas S."/>
            <person name="Albert R."/>
            <person name="Binder M."/>
            <person name="Bloem J."/>
            <person name="Labutti K."/>
            <person name="Salamov A."/>
            <person name="Andreopoulos B."/>
            <person name="Baker S."/>
            <person name="Barry K."/>
            <person name="Bills G."/>
            <person name="Bluhm B."/>
            <person name="Cannon C."/>
            <person name="Castanera R."/>
            <person name="Culley D."/>
            <person name="Daum C."/>
            <person name="Ezra D."/>
            <person name="Gonzalez J."/>
            <person name="Henrissat B."/>
            <person name="Kuo A."/>
            <person name="Liang C."/>
            <person name="Lipzen A."/>
            <person name="Lutzoni F."/>
            <person name="Magnuson J."/>
            <person name="Mondo S."/>
            <person name="Nolan M."/>
            <person name="Ohm R."/>
            <person name="Pangilinan J."/>
            <person name="Park H.-J."/>
            <person name="Ramirez L."/>
            <person name="Alfaro M."/>
            <person name="Sun H."/>
            <person name="Tritt A."/>
            <person name="Yoshinaga Y."/>
            <person name="Zwiers L.-H."/>
            <person name="Turgeon B."/>
            <person name="Goodwin S."/>
            <person name="Spatafora J."/>
            <person name="Crous P."/>
            <person name="Grigoriev I."/>
        </authorList>
    </citation>
    <scope>NUCLEOTIDE SEQUENCE</scope>
    <source>
        <strain evidence="1">CBS 123094</strain>
    </source>
</reference>
<gene>
    <name evidence="1" type="ORF">P154DRAFT_526531</name>
</gene>
<name>A0A6A5W1U1_9PLEO</name>
<dbReference type="Gene3D" id="3.40.50.1240">
    <property type="entry name" value="Phosphoglycerate mutase-like"/>
    <property type="match status" value="1"/>
</dbReference>
<dbReference type="InterPro" id="IPR029033">
    <property type="entry name" value="His_PPase_superfam"/>
</dbReference>
<dbReference type="Proteomes" id="UP000799779">
    <property type="component" value="Unassembled WGS sequence"/>
</dbReference>
<dbReference type="OrthoDB" id="496981at2759"/>
<dbReference type="SUPFAM" id="SSF53254">
    <property type="entry name" value="Phosphoglycerate mutase-like"/>
    <property type="match status" value="1"/>
</dbReference>
<sequence length="241" mass="26382">MQAGKVGSSRLLLSRCGHLHFSRNFGAIVSSLVVCCFSHHHLPSSLLLSYIISSHLFSTSPCFAIQCTSTKTAPPENNAKPCDTGSPIAILAAEFPQFDFSTVDPLFPDKTSNPDTNPYVFTRRAILARAQTCLRALYSRPEKVIAVVSHSGFLRSGVSNKRYFNADWRVFEYDENALKESKERGEGVDGQGTFVLKEWKETEENGGGMGKSEKGFFPPIPRDFPVEVGGEATVEEPGSVA</sequence>
<proteinExistence type="predicted"/>
<dbReference type="EMBL" id="ML977644">
    <property type="protein sequence ID" value="KAF1995157.1"/>
    <property type="molecule type" value="Genomic_DNA"/>
</dbReference>
<keyword evidence="2" id="KW-1185">Reference proteome</keyword>
<dbReference type="AlphaFoldDB" id="A0A6A5W1U1"/>
<evidence type="ECO:0000313" key="1">
    <source>
        <dbReference type="EMBL" id="KAF1995157.1"/>
    </source>
</evidence>
<accession>A0A6A5W1U1</accession>
<organism evidence="1 2">
    <name type="scientific">Amniculicola lignicola CBS 123094</name>
    <dbReference type="NCBI Taxonomy" id="1392246"/>
    <lineage>
        <taxon>Eukaryota</taxon>
        <taxon>Fungi</taxon>
        <taxon>Dikarya</taxon>
        <taxon>Ascomycota</taxon>
        <taxon>Pezizomycotina</taxon>
        <taxon>Dothideomycetes</taxon>
        <taxon>Pleosporomycetidae</taxon>
        <taxon>Pleosporales</taxon>
        <taxon>Amniculicolaceae</taxon>
        <taxon>Amniculicola</taxon>
    </lineage>
</organism>
<evidence type="ECO:0008006" key="3">
    <source>
        <dbReference type="Google" id="ProtNLM"/>
    </source>
</evidence>
<evidence type="ECO:0000313" key="2">
    <source>
        <dbReference type="Proteomes" id="UP000799779"/>
    </source>
</evidence>